<evidence type="ECO:0000313" key="3">
    <source>
        <dbReference type="Proteomes" id="UP001492380"/>
    </source>
</evidence>
<feature type="region of interest" description="Disordered" evidence="1">
    <location>
        <begin position="315"/>
        <end position="407"/>
    </location>
</feature>
<accession>A0ABR1YJL4</accession>
<evidence type="ECO:0000313" key="2">
    <source>
        <dbReference type="EMBL" id="KAK8230512.1"/>
    </source>
</evidence>
<feature type="compositionally biased region" description="Low complexity" evidence="1">
    <location>
        <begin position="351"/>
        <end position="369"/>
    </location>
</feature>
<dbReference type="Proteomes" id="UP001492380">
    <property type="component" value="Unassembled WGS sequence"/>
</dbReference>
<dbReference type="EMBL" id="JBBWRZ010000008">
    <property type="protein sequence ID" value="KAK8230512.1"/>
    <property type="molecule type" value="Genomic_DNA"/>
</dbReference>
<reference evidence="2 3" key="1">
    <citation type="submission" date="2024-04" db="EMBL/GenBank/DDBJ databases">
        <title>Phyllosticta paracitricarpa is synonymous to the EU quarantine fungus P. citricarpa based on phylogenomic analyses.</title>
        <authorList>
            <consortium name="Lawrence Berkeley National Laboratory"/>
            <person name="Van Ingen-Buijs V.A."/>
            <person name="Van Westerhoven A.C."/>
            <person name="Haridas S."/>
            <person name="Skiadas P."/>
            <person name="Martin F."/>
            <person name="Groenewald J.Z."/>
            <person name="Crous P.W."/>
            <person name="Seidl M.F."/>
        </authorList>
    </citation>
    <scope>NUCLEOTIDE SEQUENCE [LARGE SCALE GENOMIC DNA]</scope>
    <source>
        <strain evidence="2 3">CBS 123374</strain>
    </source>
</reference>
<protein>
    <submittedName>
        <fullName evidence="2">Uncharacterized protein</fullName>
    </submittedName>
</protein>
<proteinExistence type="predicted"/>
<feature type="compositionally biased region" description="Basic and acidic residues" evidence="1">
    <location>
        <begin position="376"/>
        <end position="391"/>
    </location>
</feature>
<keyword evidence="3" id="KW-1185">Reference proteome</keyword>
<feature type="compositionally biased region" description="Low complexity" evidence="1">
    <location>
        <begin position="394"/>
        <end position="407"/>
    </location>
</feature>
<evidence type="ECO:0000256" key="1">
    <source>
        <dbReference type="SAM" id="MobiDB-lite"/>
    </source>
</evidence>
<feature type="compositionally biased region" description="Basic and acidic residues" evidence="1">
    <location>
        <begin position="583"/>
        <end position="632"/>
    </location>
</feature>
<feature type="compositionally biased region" description="Low complexity" evidence="1">
    <location>
        <begin position="265"/>
        <end position="280"/>
    </location>
</feature>
<feature type="compositionally biased region" description="Basic and acidic residues" evidence="1">
    <location>
        <begin position="459"/>
        <end position="469"/>
    </location>
</feature>
<sequence length="639" mass="72006">MGGNAFLNRRYPPMAFPRMPTPQYNRVKAHVTERLLGLFHHAGVGIEAPEKFDHGDVDFVVCRPRAPKLQGALLPDCKELIEKSLGARFGRFGNQGVLFLAIPMSKAAGDEDADAPEGDAVDQSQGDEDEVRQQDYVQIDIVMCAAPSLVPYALFNVSYGDLADFLKTGTRPFGLSFRHSGLWMRVPDTNWKDDKKSLFFLSKDVDAILSFLGLDPRKWKEGFASLEEIFEFAVSSKWFSREDFSVNRDEEDSPSQSAVFPPSPSARSNTTSASTNTATSGRPGSYEKYKAKKRSVWNTFVMEFLPLQTLPNDPFARALKSEPSPTDSQPSERHPTLKRHDSVLGSPMTVSFSPRVATSASSSVTLSFSDGEEEHDQGQRSEQHQLRHQDDANDGSGARDTGADAAGDARSEVLAAALSQFPGAAERYYAVVAKNSAAQREKLFWERVRAELPDMIKQHEREQEQEERQQSNGDEQGNELQRKKGTASGEGDVGEKRVTHHVTALNRYTVFECDVGDGHRGEELEHTGLRMPRLRHSPELDEAKFVPWTSTFTNRNTSMTDDDLMAFVSDNFYIAYELDRARTRPKRERERQEAARRKAERREQREREAQEMEREHERARTTEEERQEERASEGVCVGQ</sequence>
<name>A0ABR1YJL4_9PEZI</name>
<feature type="region of interest" description="Disordered" evidence="1">
    <location>
        <begin position="248"/>
        <end position="285"/>
    </location>
</feature>
<feature type="region of interest" description="Disordered" evidence="1">
    <location>
        <begin position="459"/>
        <end position="496"/>
    </location>
</feature>
<gene>
    <name evidence="2" type="ORF">HDK90DRAFT_512650</name>
</gene>
<organism evidence="2 3">
    <name type="scientific">Phyllosticta capitalensis</name>
    <dbReference type="NCBI Taxonomy" id="121624"/>
    <lineage>
        <taxon>Eukaryota</taxon>
        <taxon>Fungi</taxon>
        <taxon>Dikarya</taxon>
        <taxon>Ascomycota</taxon>
        <taxon>Pezizomycotina</taxon>
        <taxon>Dothideomycetes</taxon>
        <taxon>Dothideomycetes incertae sedis</taxon>
        <taxon>Botryosphaeriales</taxon>
        <taxon>Phyllostictaceae</taxon>
        <taxon>Phyllosticta</taxon>
    </lineage>
</organism>
<feature type="region of interest" description="Disordered" evidence="1">
    <location>
        <begin position="583"/>
        <end position="639"/>
    </location>
</feature>
<feature type="compositionally biased region" description="Acidic residues" evidence="1">
    <location>
        <begin position="110"/>
        <end position="129"/>
    </location>
</feature>
<feature type="region of interest" description="Disordered" evidence="1">
    <location>
        <begin position="109"/>
        <end position="129"/>
    </location>
</feature>
<comment type="caution">
    <text evidence="2">The sequence shown here is derived from an EMBL/GenBank/DDBJ whole genome shotgun (WGS) entry which is preliminary data.</text>
</comment>
<feature type="compositionally biased region" description="Basic and acidic residues" evidence="1">
    <location>
        <begin position="330"/>
        <end position="342"/>
    </location>
</feature>